<organism evidence="2 3">
    <name type="scientific">Rhodococcus globerulus</name>
    <dbReference type="NCBI Taxonomy" id="33008"/>
    <lineage>
        <taxon>Bacteria</taxon>
        <taxon>Bacillati</taxon>
        <taxon>Actinomycetota</taxon>
        <taxon>Actinomycetes</taxon>
        <taxon>Mycobacteriales</taxon>
        <taxon>Nocardiaceae</taxon>
        <taxon>Rhodococcus</taxon>
    </lineage>
</organism>
<feature type="compositionally biased region" description="Acidic residues" evidence="1">
    <location>
        <begin position="1"/>
        <end position="51"/>
    </location>
</feature>
<dbReference type="Proteomes" id="UP001185927">
    <property type="component" value="Unassembled WGS sequence"/>
</dbReference>
<accession>A0ABU4BSA9</accession>
<name>A0ABU4BSA9_RHOGO</name>
<sequence>MPANDDFDDFEDYEDEDVEVLEPDYDEYEGEEDEGEGEGDEYEEEDVDTEIAEPVVVRRRPAKKAPTREASTKKAAKKAAPRRRSAATIPATAPKPQDRKAPARKAAPKRGPIPAQVEADSDDERTVTILGDEYTFLLSEMQNSWDVQEGFTDGVPIKIIRGVLGAEQYLRLRSRAITSGAVVGDVLLEGAQAIGAALGMPELGK</sequence>
<evidence type="ECO:0000256" key="1">
    <source>
        <dbReference type="SAM" id="MobiDB-lite"/>
    </source>
</evidence>
<comment type="caution">
    <text evidence="2">The sequence shown here is derived from an EMBL/GenBank/DDBJ whole genome shotgun (WGS) entry which is preliminary data.</text>
</comment>
<dbReference type="EMBL" id="JAWLKB010000004">
    <property type="protein sequence ID" value="MDV6267079.1"/>
    <property type="molecule type" value="Genomic_DNA"/>
</dbReference>
<reference evidence="2 3" key="1">
    <citation type="submission" date="2023-10" db="EMBL/GenBank/DDBJ databases">
        <title>Development of a sustainable strategy for remediation of hydrocarbon-contaminated territories based on the waste exchange concept.</title>
        <authorList>
            <person name="Krivoruchko A."/>
        </authorList>
    </citation>
    <scope>NUCLEOTIDE SEQUENCE [LARGE SCALE GENOMIC DNA]</scope>
    <source>
        <strain evidence="2 3">IEGM 1203</strain>
    </source>
</reference>
<protein>
    <recommendedName>
        <fullName evidence="4">Tail assembly chaperone</fullName>
    </recommendedName>
</protein>
<feature type="compositionally biased region" description="Basic residues" evidence="1">
    <location>
        <begin position="74"/>
        <end position="85"/>
    </location>
</feature>
<feature type="region of interest" description="Disordered" evidence="1">
    <location>
        <begin position="1"/>
        <end position="121"/>
    </location>
</feature>
<keyword evidence="3" id="KW-1185">Reference proteome</keyword>
<evidence type="ECO:0000313" key="3">
    <source>
        <dbReference type="Proteomes" id="UP001185927"/>
    </source>
</evidence>
<evidence type="ECO:0008006" key="4">
    <source>
        <dbReference type="Google" id="ProtNLM"/>
    </source>
</evidence>
<dbReference type="RefSeq" id="WP_317541289.1">
    <property type="nucleotide sequence ID" value="NZ_JAWLKB010000004.1"/>
</dbReference>
<gene>
    <name evidence="2" type="ORF">R3Q16_10735</name>
</gene>
<evidence type="ECO:0000313" key="2">
    <source>
        <dbReference type="EMBL" id="MDV6267079.1"/>
    </source>
</evidence>
<proteinExistence type="predicted"/>